<protein>
    <submittedName>
        <fullName evidence="2">Uncharacterized protein</fullName>
    </submittedName>
</protein>
<dbReference type="OrthoDB" id="6267327at2"/>
<evidence type="ECO:0000256" key="1">
    <source>
        <dbReference type="SAM" id="SignalP"/>
    </source>
</evidence>
<feature type="chain" id="PRO_5019408162" evidence="1">
    <location>
        <begin position="35"/>
        <end position="103"/>
    </location>
</feature>
<feature type="signal peptide" evidence="1">
    <location>
        <begin position="1"/>
        <end position="34"/>
    </location>
</feature>
<sequence length="103" mass="11356">MSHSITQTKIAFSGKVAFIAALLIASAFVGQAKADELTPTEQAAVNHHLEILATQQSKSENSLIESQQDEFDLELSTAEEQFMDKTCDDNGMHYDNDAEVCYE</sequence>
<gene>
    <name evidence="2" type="ORF">EKG39_14065</name>
</gene>
<accession>A0A431W6Z3</accession>
<dbReference type="Proteomes" id="UP000282060">
    <property type="component" value="Unassembled WGS sequence"/>
</dbReference>
<dbReference type="RefSeq" id="WP_126506388.1">
    <property type="nucleotide sequence ID" value="NZ_RXNV01000006.1"/>
</dbReference>
<keyword evidence="1" id="KW-0732">Signal</keyword>
<dbReference type="AlphaFoldDB" id="A0A431W6Z3"/>
<name>A0A431W6Z3_9GAMM</name>
<proteinExistence type="predicted"/>
<organism evidence="2 3">
    <name type="scientific">Shewanella atlantica</name>
    <dbReference type="NCBI Taxonomy" id="271099"/>
    <lineage>
        <taxon>Bacteria</taxon>
        <taxon>Pseudomonadati</taxon>
        <taxon>Pseudomonadota</taxon>
        <taxon>Gammaproteobacteria</taxon>
        <taxon>Alteromonadales</taxon>
        <taxon>Shewanellaceae</taxon>
        <taxon>Shewanella</taxon>
    </lineage>
</organism>
<evidence type="ECO:0000313" key="3">
    <source>
        <dbReference type="Proteomes" id="UP000282060"/>
    </source>
</evidence>
<keyword evidence="3" id="KW-1185">Reference proteome</keyword>
<evidence type="ECO:0000313" key="2">
    <source>
        <dbReference type="EMBL" id="RTR31190.1"/>
    </source>
</evidence>
<comment type="caution">
    <text evidence="2">The sequence shown here is derived from an EMBL/GenBank/DDBJ whole genome shotgun (WGS) entry which is preliminary data.</text>
</comment>
<reference evidence="2 3" key="1">
    <citation type="submission" date="2018-12" db="EMBL/GenBank/DDBJ databases">
        <authorList>
            <person name="Yu L."/>
        </authorList>
    </citation>
    <scope>NUCLEOTIDE SEQUENCE [LARGE SCALE GENOMIC DNA]</scope>
    <source>
        <strain evidence="2 3">HAW-EB5</strain>
    </source>
</reference>
<dbReference type="EMBL" id="RXNV01000006">
    <property type="protein sequence ID" value="RTR31190.1"/>
    <property type="molecule type" value="Genomic_DNA"/>
</dbReference>